<evidence type="ECO:0000256" key="3">
    <source>
        <dbReference type="SAM" id="Phobius"/>
    </source>
</evidence>
<evidence type="ECO:0000256" key="1">
    <source>
        <dbReference type="ARBA" id="ARBA00022741"/>
    </source>
</evidence>
<dbReference type="EMBL" id="CYYP01000020">
    <property type="protein sequence ID" value="CUO54938.1"/>
    <property type="molecule type" value="Genomic_DNA"/>
</dbReference>
<sequence>MYCRLLLKLILRDKAVWICTLVLAAAFSVPIAFNSPIYGPFFMKQDMQSFVDAFNTRAPQASGIDLSPEQQDDAELARYANAALAAQTDAAFLDSAESYYALMGEGFQSGSIVGDQETNDAALAYCRALSSSGITDIPASANDLPFLSFLPYAIATAPSFLPFIPFLLSSILVLGATRPGTLAAKAPAPKFRRLIQIVFSIIAAGTAMLLAGLAPGGIYALALNGFGQIGYPIAFFHDGALTTTTAGNVFTALLLALLAGGTLISVCSAVLSTATRRVLAGPLASALLVAAPAFPLLSDSALGHNAVLGLLPLPVFSPIEATGYVGCFPTEFIGSGSGSASMLAVALAYVAVFFAVGAVATRSPKQSGPAKKHHGLELLDVSVGYGSTTILSIGSLFLNPGTAAGLVAPNGSGKTTLLEALSGQFPTRIRSGSLAADGISQRRSAEFAELVYLSSSGSADLYPTLSAIEHLAFVREAWKSAADIDSLCSSLGISPYLDKPIRKLSTGMKQQVKLAMAISTDCPYLILDEPLNGLDPGKRKTSCDAMRSEVARGRSVLISSHLLDDLADLTNSFYFIEAGTLVEKIKSSSQTLKQEYLDTYEGGE</sequence>
<dbReference type="PROSITE" id="PS50893">
    <property type="entry name" value="ABC_TRANSPORTER_2"/>
    <property type="match status" value="1"/>
</dbReference>
<dbReference type="AlphaFoldDB" id="A0A174G178"/>
<feature type="transmembrane region" description="Helical" evidence="3">
    <location>
        <begin position="340"/>
        <end position="361"/>
    </location>
</feature>
<dbReference type="InterPro" id="IPR027417">
    <property type="entry name" value="P-loop_NTPase"/>
</dbReference>
<feature type="transmembrane region" description="Helical" evidence="3">
    <location>
        <begin position="152"/>
        <end position="176"/>
    </location>
</feature>
<keyword evidence="3" id="KW-1133">Transmembrane helix</keyword>
<feature type="transmembrane region" description="Helical" evidence="3">
    <location>
        <begin position="15"/>
        <end position="33"/>
    </location>
</feature>
<reference evidence="5 6" key="1">
    <citation type="submission" date="2015-09" db="EMBL/GenBank/DDBJ databases">
        <authorList>
            <consortium name="Pathogen Informatics"/>
        </authorList>
    </citation>
    <scope>NUCLEOTIDE SEQUENCE [LARGE SCALE GENOMIC DNA]</scope>
    <source>
        <strain evidence="5 6">2789STDY5608823</strain>
    </source>
</reference>
<keyword evidence="2 5" id="KW-0067">ATP-binding</keyword>
<name>A0A174G178_9ACTN</name>
<evidence type="ECO:0000259" key="4">
    <source>
        <dbReference type="PROSITE" id="PS50893"/>
    </source>
</evidence>
<dbReference type="InterPro" id="IPR003439">
    <property type="entry name" value="ABC_transporter-like_ATP-bd"/>
</dbReference>
<feature type="transmembrane region" description="Helical" evidence="3">
    <location>
        <begin position="249"/>
        <end position="271"/>
    </location>
</feature>
<dbReference type="CDD" id="cd03230">
    <property type="entry name" value="ABC_DR_subfamily_A"/>
    <property type="match status" value="1"/>
</dbReference>
<keyword evidence="1" id="KW-0547">Nucleotide-binding</keyword>
<dbReference type="PANTHER" id="PTHR43158:SF2">
    <property type="entry name" value="SKFA PEPTIDE EXPORT ATP-BINDING PROTEIN SKFE"/>
    <property type="match status" value="1"/>
</dbReference>
<accession>A0A174G178</accession>
<dbReference type="PANTHER" id="PTHR43158">
    <property type="entry name" value="SKFA PEPTIDE EXPORT ATP-BINDING PROTEIN SKFE"/>
    <property type="match status" value="1"/>
</dbReference>
<dbReference type="Proteomes" id="UP000095468">
    <property type="component" value="Unassembled WGS sequence"/>
</dbReference>
<dbReference type="GO" id="GO:0005524">
    <property type="term" value="F:ATP binding"/>
    <property type="evidence" value="ECO:0007669"/>
    <property type="project" value="UniProtKB-KW"/>
</dbReference>
<dbReference type="SMART" id="SM00382">
    <property type="entry name" value="AAA"/>
    <property type="match status" value="1"/>
</dbReference>
<feature type="domain" description="ABC transporter" evidence="4">
    <location>
        <begin position="376"/>
        <end position="603"/>
    </location>
</feature>
<keyword evidence="3" id="KW-0472">Membrane</keyword>
<feature type="transmembrane region" description="Helical" evidence="3">
    <location>
        <begin position="197"/>
        <end position="222"/>
    </location>
</feature>
<dbReference type="Pfam" id="PF00005">
    <property type="entry name" value="ABC_tran"/>
    <property type="match status" value="1"/>
</dbReference>
<evidence type="ECO:0000256" key="2">
    <source>
        <dbReference type="ARBA" id="ARBA00022840"/>
    </source>
</evidence>
<dbReference type="InterPro" id="IPR003593">
    <property type="entry name" value="AAA+_ATPase"/>
</dbReference>
<keyword evidence="3" id="KW-0812">Transmembrane</keyword>
<evidence type="ECO:0000313" key="5">
    <source>
        <dbReference type="EMBL" id="CUO54938.1"/>
    </source>
</evidence>
<dbReference type="SUPFAM" id="SSF52540">
    <property type="entry name" value="P-loop containing nucleoside triphosphate hydrolases"/>
    <property type="match status" value="1"/>
</dbReference>
<gene>
    <name evidence="5" type="primary">glnQ_3</name>
    <name evidence="5" type="ORF">ERS852381_01814</name>
</gene>
<protein>
    <submittedName>
        <fullName evidence="5">Glutamine transport ATP-binding protein GlnQ</fullName>
    </submittedName>
</protein>
<dbReference type="Gene3D" id="3.40.50.300">
    <property type="entry name" value="P-loop containing nucleotide triphosphate hydrolases"/>
    <property type="match status" value="1"/>
</dbReference>
<feature type="transmembrane region" description="Helical" evidence="3">
    <location>
        <begin position="278"/>
        <end position="297"/>
    </location>
</feature>
<proteinExistence type="predicted"/>
<organism evidence="5 6">
    <name type="scientific">Collinsella aerofaciens</name>
    <dbReference type="NCBI Taxonomy" id="74426"/>
    <lineage>
        <taxon>Bacteria</taxon>
        <taxon>Bacillati</taxon>
        <taxon>Actinomycetota</taxon>
        <taxon>Coriobacteriia</taxon>
        <taxon>Coriobacteriales</taxon>
        <taxon>Coriobacteriaceae</taxon>
        <taxon>Collinsella</taxon>
    </lineage>
</organism>
<dbReference type="GO" id="GO:0016887">
    <property type="term" value="F:ATP hydrolysis activity"/>
    <property type="evidence" value="ECO:0007669"/>
    <property type="project" value="InterPro"/>
</dbReference>
<evidence type="ECO:0000313" key="6">
    <source>
        <dbReference type="Proteomes" id="UP000095468"/>
    </source>
</evidence>